<dbReference type="Pfam" id="PF07728">
    <property type="entry name" value="AAA_5"/>
    <property type="match status" value="1"/>
</dbReference>
<dbReference type="Gene3D" id="3.40.50.300">
    <property type="entry name" value="P-loop containing nucleotide triphosphate hydrolases"/>
    <property type="match status" value="2"/>
</dbReference>
<dbReference type="InterPro" id="IPR011704">
    <property type="entry name" value="ATPase_dyneun-rel_AAA"/>
</dbReference>
<protein>
    <submittedName>
        <fullName evidence="2">AAA family ATPase</fullName>
    </submittedName>
</protein>
<sequence length="601" mass="68785">MTAKELQFLIQKNFKKIWRCADSNEWGILYNSNLLSINYLESKIDYSKVDINKLDGKRSINAWVNNLKVGDLIFIMGKNYFNGVAIAKSKYDLNGPKITFSNGGIKPCIEIEYIFKQLHPSSHDLETHNNPTTFADIDQYSFGLHNTLVTLQQKIPDAFKALSEYITNKELQAKLLPLMKLLNYKKQIILQGPPGTGKTREAKLIAKEILGLNDVGDLKDIEQFKLVQFHPSYTYEDFVRGIVARPNPEGAGMLYIAENKVLGDFADKALKNFLDAQKAPEVVSKESWIREKYQIFKDKVETDLENQEVLIKEGNTPKIIAIEIDAIRVNRYSDENDSVLIKDSDIINGYIGLHFSNPAVKIKENTILSKSARSGMYYLYQNLIEKFDSFLKVNNFSFDENSNMIRISEKPYVIIVDEINRANLSSVLGELIYALEYRGEAVESMYAIENESKNKLILPPNLYIIGTMNTADRSVGHIDYAIRRRFAFVDVLPQDLTNDSTIKFDGDLFHAVKDLFTTDDYKTHSNNLSREFEPKDVALGHSYFIQHYEKDANGNEDKTKPIDFKFRLEYEIKPILLEYVKDGVLVGENIKQTIEELNSSI</sequence>
<name>A0ABW8Z097_9FLAO</name>
<keyword evidence="3" id="KW-1185">Reference proteome</keyword>
<dbReference type="InterPro" id="IPR052934">
    <property type="entry name" value="Methyl-DNA_Rec/Restrict_Enz"/>
</dbReference>
<reference evidence="2 3" key="1">
    <citation type="submission" date="2024-06" db="EMBL/GenBank/DDBJ databases">
        <authorList>
            <person name="Kaempfer P."/>
            <person name="Viver T."/>
        </authorList>
    </citation>
    <scope>NUCLEOTIDE SEQUENCE [LARGE SCALE GENOMIC DNA]</scope>
    <source>
        <strain evidence="2 3">ST-119</strain>
    </source>
</reference>
<evidence type="ECO:0000259" key="1">
    <source>
        <dbReference type="Pfam" id="PF07728"/>
    </source>
</evidence>
<evidence type="ECO:0000313" key="3">
    <source>
        <dbReference type="Proteomes" id="UP001629156"/>
    </source>
</evidence>
<evidence type="ECO:0000313" key="2">
    <source>
        <dbReference type="EMBL" id="MFL9845622.1"/>
    </source>
</evidence>
<dbReference type="EMBL" id="JBELPZ010000019">
    <property type="protein sequence ID" value="MFL9845622.1"/>
    <property type="molecule type" value="Genomic_DNA"/>
</dbReference>
<organism evidence="2 3">
    <name type="scientific">Flavobacterium rhizosphaerae</name>
    <dbReference type="NCBI Taxonomy" id="3163298"/>
    <lineage>
        <taxon>Bacteria</taxon>
        <taxon>Pseudomonadati</taxon>
        <taxon>Bacteroidota</taxon>
        <taxon>Flavobacteriia</taxon>
        <taxon>Flavobacteriales</taxon>
        <taxon>Flavobacteriaceae</taxon>
        <taxon>Flavobacterium</taxon>
    </lineage>
</organism>
<accession>A0ABW8Z097</accession>
<comment type="caution">
    <text evidence="2">The sequence shown here is derived from an EMBL/GenBank/DDBJ whole genome shotgun (WGS) entry which is preliminary data.</text>
</comment>
<dbReference type="PANTHER" id="PTHR37291">
    <property type="entry name" value="5-METHYLCYTOSINE-SPECIFIC RESTRICTION ENZYME B"/>
    <property type="match status" value="1"/>
</dbReference>
<dbReference type="PANTHER" id="PTHR37291:SF1">
    <property type="entry name" value="TYPE IV METHYL-DIRECTED RESTRICTION ENZYME ECOKMCRB SUBUNIT"/>
    <property type="match status" value="1"/>
</dbReference>
<dbReference type="RefSeq" id="WP_408085904.1">
    <property type="nucleotide sequence ID" value="NZ_JBELPZ010000019.1"/>
</dbReference>
<proteinExistence type="predicted"/>
<dbReference type="InterPro" id="IPR027417">
    <property type="entry name" value="P-loop_NTPase"/>
</dbReference>
<dbReference type="SUPFAM" id="SSF52540">
    <property type="entry name" value="P-loop containing nucleoside triphosphate hydrolases"/>
    <property type="match status" value="1"/>
</dbReference>
<gene>
    <name evidence="2" type="ORF">ABS766_14460</name>
</gene>
<feature type="domain" description="ATPase dynein-related AAA" evidence="1">
    <location>
        <begin position="403"/>
        <end position="486"/>
    </location>
</feature>
<dbReference type="Proteomes" id="UP001629156">
    <property type="component" value="Unassembled WGS sequence"/>
</dbReference>